<sequence length="146" mass="15417">MVHIAITHKIYRGFFESVFNKEIDFDTDTIKVMLVGAGYTPDQAAHRYKSAVTSEASGPGYTAGGVTLGTPQIVGSGSTVTLKGDNIAWPSSTISGRYLVIYDATPGSDAQRPLISYVDFGETVSSTSATFQATWNALGLLSVSVA</sequence>
<gene>
    <name evidence="1" type="ORF">GCM10009855_18170</name>
</gene>
<organism evidence="1 2">
    <name type="scientific">Gordonia cholesterolivorans</name>
    <dbReference type="NCBI Taxonomy" id="559625"/>
    <lineage>
        <taxon>Bacteria</taxon>
        <taxon>Bacillati</taxon>
        <taxon>Actinomycetota</taxon>
        <taxon>Actinomycetes</taxon>
        <taxon>Mycobacteriales</taxon>
        <taxon>Gordoniaceae</taxon>
        <taxon>Gordonia</taxon>
    </lineage>
</organism>
<dbReference type="RefSeq" id="WP_346076033.1">
    <property type="nucleotide sequence ID" value="NZ_BAAARB010000008.1"/>
</dbReference>
<reference evidence="1 2" key="1">
    <citation type="journal article" date="2019" name="Int. J. Syst. Evol. Microbiol.">
        <title>The Global Catalogue of Microorganisms (GCM) 10K type strain sequencing project: providing services to taxonomists for standard genome sequencing and annotation.</title>
        <authorList>
            <consortium name="The Broad Institute Genomics Platform"/>
            <consortium name="The Broad Institute Genome Sequencing Center for Infectious Disease"/>
            <person name="Wu L."/>
            <person name="Ma J."/>
        </authorList>
    </citation>
    <scope>NUCLEOTIDE SEQUENCE [LARGE SCALE GENOMIC DNA]</scope>
    <source>
        <strain evidence="1 2">JCM 16227</strain>
    </source>
</reference>
<keyword evidence="2" id="KW-1185">Reference proteome</keyword>
<proteinExistence type="predicted"/>
<name>A0ABN3HFH1_9ACTN</name>
<evidence type="ECO:0000313" key="2">
    <source>
        <dbReference type="Proteomes" id="UP001501170"/>
    </source>
</evidence>
<protein>
    <submittedName>
        <fullName evidence="1">Uncharacterized protein</fullName>
    </submittedName>
</protein>
<accession>A0ABN3HFH1</accession>
<dbReference type="EMBL" id="BAAARB010000008">
    <property type="protein sequence ID" value="GAA2378601.1"/>
    <property type="molecule type" value="Genomic_DNA"/>
</dbReference>
<evidence type="ECO:0000313" key="1">
    <source>
        <dbReference type="EMBL" id="GAA2378601.1"/>
    </source>
</evidence>
<comment type="caution">
    <text evidence="1">The sequence shown here is derived from an EMBL/GenBank/DDBJ whole genome shotgun (WGS) entry which is preliminary data.</text>
</comment>
<dbReference type="Proteomes" id="UP001501170">
    <property type="component" value="Unassembled WGS sequence"/>
</dbReference>